<dbReference type="Proteomes" id="UP000652761">
    <property type="component" value="Unassembled WGS sequence"/>
</dbReference>
<evidence type="ECO:0000256" key="1">
    <source>
        <dbReference type="SAM" id="MobiDB-lite"/>
    </source>
</evidence>
<proteinExistence type="predicted"/>
<feature type="compositionally biased region" description="Basic and acidic residues" evidence="1">
    <location>
        <begin position="88"/>
        <end position="132"/>
    </location>
</feature>
<evidence type="ECO:0000313" key="3">
    <source>
        <dbReference type="Proteomes" id="UP000652761"/>
    </source>
</evidence>
<feature type="region of interest" description="Disordered" evidence="1">
    <location>
        <begin position="66"/>
        <end position="138"/>
    </location>
</feature>
<organism evidence="2 3">
    <name type="scientific">Colocasia esculenta</name>
    <name type="common">Wild taro</name>
    <name type="synonym">Arum esculentum</name>
    <dbReference type="NCBI Taxonomy" id="4460"/>
    <lineage>
        <taxon>Eukaryota</taxon>
        <taxon>Viridiplantae</taxon>
        <taxon>Streptophyta</taxon>
        <taxon>Embryophyta</taxon>
        <taxon>Tracheophyta</taxon>
        <taxon>Spermatophyta</taxon>
        <taxon>Magnoliopsida</taxon>
        <taxon>Liliopsida</taxon>
        <taxon>Araceae</taxon>
        <taxon>Aroideae</taxon>
        <taxon>Colocasieae</taxon>
        <taxon>Colocasia</taxon>
    </lineage>
</organism>
<keyword evidence="3" id="KW-1185">Reference proteome</keyword>
<accession>A0A843UMP6</accession>
<dbReference type="EMBL" id="NMUH01000675">
    <property type="protein sequence ID" value="MQL83124.1"/>
    <property type="molecule type" value="Genomic_DNA"/>
</dbReference>
<name>A0A843UMP6_COLES</name>
<evidence type="ECO:0000313" key="2">
    <source>
        <dbReference type="EMBL" id="MQL83124.1"/>
    </source>
</evidence>
<sequence>MKTPVWDPDKIAEVTLLPEKSWVRPCGAEDGKDSLTVRASCPTRWSRTHVTSMKWRALSWPENGRDVRESQEMTGMSHKARKRLGCPRKPENDMERPIKSENGRDVQESHGKRRGGDEKREKARISERESPRHSAIAPRPLGVSSELTCEAPVCSTSDVGPSRALFVSNYCRYSSVILDVNETPTSVGGERSSTRPLQSP</sequence>
<protein>
    <submittedName>
        <fullName evidence="2">Uncharacterized protein</fullName>
    </submittedName>
</protein>
<dbReference type="AlphaFoldDB" id="A0A843UMP6"/>
<reference evidence="2" key="1">
    <citation type="submission" date="2017-07" db="EMBL/GenBank/DDBJ databases">
        <title>Taro Niue Genome Assembly and Annotation.</title>
        <authorList>
            <person name="Atibalentja N."/>
            <person name="Keating K."/>
            <person name="Fields C.J."/>
        </authorList>
    </citation>
    <scope>NUCLEOTIDE SEQUENCE</scope>
    <source>
        <strain evidence="2">Niue_2</strain>
        <tissue evidence="2">Leaf</tissue>
    </source>
</reference>
<comment type="caution">
    <text evidence="2">The sequence shown here is derived from an EMBL/GenBank/DDBJ whole genome shotgun (WGS) entry which is preliminary data.</text>
</comment>
<gene>
    <name evidence="2" type="ORF">Taro_015612</name>
</gene>